<name>O56303_HHV7R</name>
<dbReference type="GeneID" id="3289544"/>
<dbReference type="KEGG" id="vg:3289544"/>
<proteinExistence type="predicted"/>
<evidence type="ECO:0000313" key="1">
    <source>
        <dbReference type="EMBL" id="AAC40800.1"/>
    </source>
</evidence>
<accession>O56303</accession>
<dbReference type="OrthoDB" id="22301at10239"/>
<gene>
    <name evidence="1" type="primary">U95</name>
</gene>
<sequence length="940" mass="107587">MESGDSFGNNHQVSSNSDAFQFRQYSTTVDTFAYSSMDPSNCMLNEQTHLETVLVYPVYNMSSQQTVERNLYANNIGNGNVLSYCRQDSLQGNQGTYFPTYQGFHSNTPHNFSIENFNFGTNVIRPIPFRNEGVDASTSKDYDFKPCITTMQIQFSQPSAFQTYSLMNGNFSENGYGYNTKIGENCAMSYVEQESVDSKYPNKEVSISYQRNEHYDENLPTRELNTDFPQYNQSSVLQHTFANVQSIISQQSPYQLIGKENSFNNYLETANVDSDCQSNGGPKIGLDTDQSVFSDEVTGACVENVHFPMNPKNEYVNNISLDVQTEFPVTENPLVGESQATKNKDVDSNAEVNNHSKYRLLKRNITPTMGNIKHLNFSCKISTEEERKTFFNRLSELLKIRDDIKNTKISSKVDFIQSEASTSLDICKNTFNNNSDSSDVDTDILADNPLVICENELICDNNEENIKFPPNVEKEAVPMQTVKRSFPEICPEHFKKRRFINGDVIYEDLNSVYKVMPASATYDDVRFGEVDYQTSSAQTKISNHQLALLPTNYQHMIGQETDISSRDYHNDSAQIIYNCSFQRQGKRLLADIPYRPWLKENVPTGEYGKRFVKTVPRPASVFIFGRCRKKMLRESVKSFMHLSKLQYTKESLEAYVLRNCNKFLDLSWPIRHKIYIMPDVSRNYNIEEVKNLFPVPEGWMVTLGFVGTEEPVTKIYNIAVLLCENGWVMIHKNDKVEPELYLAASNLNELIEDGLARCDCIYEKRSVPYGIVMEGKLRQFMDNFGSLQSVLAYRKYLHGFLWAFNGTPGRLADRVFHTCVPGVHNALPLDAVIKHENNPLYFIGYVTTFKQQNDFNANVFIAVDGNLSIYGYHLISQKTWFLAKTFSTFLKMGTRKMYYDYEIPLKIHLGDSADSFLSCFKNAPCLLLKPEVLRKQFPKP</sequence>
<dbReference type="EMBL" id="AF037218">
    <property type="protein sequence ID" value="AAC40800.1"/>
    <property type="molecule type" value="Genomic_DNA"/>
</dbReference>
<protein>
    <submittedName>
        <fullName evidence="1">U95</fullName>
    </submittedName>
</protein>
<keyword evidence="2" id="KW-1185">Reference proteome</keyword>
<evidence type="ECO:0000313" key="2">
    <source>
        <dbReference type="Proteomes" id="UP000098510"/>
    </source>
</evidence>
<reference evidence="1 2" key="1">
    <citation type="journal article" date="1998" name="Virology">
        <title>The DNA sequence of the RK strain of human herpesvirus 7.</title>
        <authorList>
            <person name="Megaw A.G."/>
            <person name="Rapaport D."/>
            <person name="Avidor B."/>
            <person name="Frenkel N."/>
            <person name="Davison A.J."/>
        </authorList>
    </citation>
    <scope>NUCLEOTIDE SEQUENCE [LARGE SCALE GENOMIC DNA]</scope>
    <source>
        <strain evidence="1 2">RK</strain>
    </source>
</reference>
<dbReference type="Proteomes" id="UP000098510">
    <property type="component" value="Segment"/>
</dbReference>
<dbReference type="DNASU" id="3289544"/>
<organism evidence="1 2">
    <name type="scientific">Human herpesvirus 7 (strain RK)</name>
    <name type="common">HHV-7</name>
    <name type="synonym">Human T lymphotropic virus</name>
    <dbReference type="NCBI Taxonomy" id="262398"/>
    <lineage>
        <taxon>Viruses</taxon>
        <taxon>Duplodnaviria</taxon>
        <taxon>Heunggongvirae</taxon>
        <taxon>Peploviricota</taxon>
        <taxon>Herviviricetes</taxon>
        <taxon>Herpesvirales</taxon>
        <taxon>Orthoherpesviridae</taxon>
        <taxon>Betaherpesvirinae</taxon>
        <taxon>Roseolovirus</taxon>
        <taxon>Roseolovirus humanbeta7</taxon>
        <taxon>Human betaherpesvirus 7</taxon>
    </lineage>
</organism>
<dbReference type="RefSeq" id="YP_073826.1">
    <property type="nucleotide sequence ID" value="NC_001716.2"/>
</dbReference>
<organismHost>
    <name type="scientific">Homo sapiens</name>
    <name type="common">Human</name>
    <dbReference type="NCBI Taxonomy" id="9606"/>
</organismHost>